<evidence type="ECO:0000256" key="5">
    <source>
        <dbReference type="ARBA" id="ARBA00022777"/>
    </source>
</evidence>
<dbReference type="HAMAP" id="MF_01978">
    <property type="entry name" value="Phosphofructokinase_II_B2"/>
    <property type="match status" value="1"/>
</dbReference>
<name>A0A7X1B835_9BACT</name>
<dbReference type="EC" id="2.7.1.90" evidence="8"/>
<reference evidence="10 11" key="1">
    <citation type="submission" date="2020-07" db="EMBL/GenBank/DDBJ databases">
        <authorList>
            <person name="Feng X."/>
        </authorList>
    </citation>
    <scope>NUCLEOTIDE SEQUENCE [LARGE SCALE GENOMIC DNA]</scope>
    <source>
        <strain evidence="10 11">JCM23202</strain>
    </source>
</reference>
<evidence type="ECO:0000313" key="10">
    <source>
        <dbReference type="EMBL" id="MBC2607391.1"/>
    </source>
</evidence>
<dbReference type="Gene3D" id="3.40.50.450">
    <property type="match status" value="1"/>
</dbReference>
<sequence length="419" mass="44927">MSELEGNCLVCQSGGPTAVINASLAGVIEEALNHECIEEIYGGLNGVVGVLNEDLVDLAAESQQVIRLLKSTPGSALGTCRYTFKKEEDLERALEVFKAHDIRYFFYIGDSESMAMIDKLDELAKSEGYEMRILGIPKTINNDISATDHTPGYGSMIKHVATTVREMAADNESIGKGDYVSILEVQGRNSGWIAAGSALAKRRDHPHDAPHIILLPEVVFNPEKFIADVQKVLAREKFCLVVTGEGLVDMNGNYVSAKASSSDAFGHVQLGGAGEFLRGVIEANLGVSARSCKLGVAGRAAAHNASQADSDEAYLAGSAAVIQAVENGKSGKMITLQRAEADSYKCETGWVDLADVPATSKQLPADWINDDGVSMNFPFVKYATPLIQGEVPIVWENGLPVFAKLKGARVDKVLAAYEM</sequence>
<comment type="catalytic activity">
    <reaction evidence="7 8">
        <text>beta-D-fructose 6-phosphate + diphosphate = beta-D-fructose 1,6-bisphosphate + phosphate + H(+)</text>
        <dbReference type="Rhea" id="RHEA:13613"/>
        <dbReference type="ChEBI" id="CHEBI:15378"/>
        <dbReference type="ChEBI" id="CHEBI:32966"/>
        <dbReference type="ChEBI" id="CHEBI:33019"/>
        <dbReference type="ChEBI" id="CHEBI:43474"/>
        <dbReference type="ChEBI" id="CHEBI:57634"/>
        <dbReference type="EC" id="2.7.1.90"/>
    </reaction>
</comment>
<dbReference type="Proteomes" id="UP000526501">
    <property type="component" value="Unassembled WGS sequence"/>
</dbReference>
<feature type="site" description="Important for catalytic activity; stabilizes the transition state when the phosphoryl donor is PPi" evidence="8">
    <location>
        <position position="138"/>
    </location>
</feature>
<evidence type="ECO:0000256" key="4">
    <source>
        <dbReference type="ARBA" id="ARBA00022723"/>
    </source>
</evidence>
<dbReference type="Pfam" id="PF00365">
    <property type="entry name" value="PFK"/>
    <property type="match status" value="1"/>
</dbReference>
<proteinExistence type="inferred from homology"/>
<dbReference type="RefSeq" id="WP_185661235.1">
    <property type="nucleotide sequence ID" value="NZ_CAWPOO010000012.1"/>
</dbReference>
<dbReference type="GO" id="GO:0006002">
    <property type="term" value="P:fructose 6-phosphate metabolic process"/>
    <property type="evidence" value="ECO:0007669"/>
    <property type="project" value="InterPro"/>
</dbReference>
<keyword evidence="4 8" id="KW-0479">Metal-binding</keyword>
<dbReference type="AlphaFoldDB" id="A0A7X1B835"/>
<comment type="similarity">
    <text evidence="8">Belongs to the phosphofructokinase type A (PFKA) family. PPi-dependent PFK group II subfamily. Clade 'B2' sub-subfamily.</text>
</comment>
<evidence type="ECO:0000256" key="7">
    <source>
        <dbReference type="ARBA" id="ARBA00048072"/>
    </source>
</evidence>
<evidence type="ECO:0000259" key="9">
    <source>
        <dbReference type="Pfam" id="PF00365"/>
    </source>
</evidence>
<feature type="binding site" evidence="8">
    <location>
        <position position="15"/>
    </location>
    <ligand>
        <name>diphosphate</name>
        <dbReference type="ChEBI" id="CHEBI:33019"/>
    </ligand>
</feature>
<dbReference type="InterPro" id="IPR035966">
    <property type="entry name" value="PKF_sf"/>
</dbReference>
<dbReference type="PIRSF" id="PIRSF036483">
    <property type="entry name" value="PFK_XF0274"/>
    <property type="match status" value="1"/>
</dbReference>
<comment type="caution">
    <text evidence="10">The sequence shown here is derived from an EMBL/GenBank/DDBJ whole genome shotgun (WGS) entry which is preliminary data.</text>
</comment>
<comment type="activity regulation">
    <text evidence="8">Non-allosteric.</text>
</comment>
<keyword evidence="8" id="KW-0963">Cytoplasm</keyword>
<keyword evidence="3 8" id="KW-0808">Transferase</keyword>
<comment type="subcellular location">
    <subcellularLocation>
        <location evidence="8">Cytoplasm</location>
    </subcellularLocation>
</comment>
<dbReference type="InterPro" id="IPR000023">
    <property type="entry name" value="Phosphofructokinase_dom"/>
</dbReference>
<keyword evidence="6 8" id="KW-0460">Magnesium</keyword>
<dbReference type="Gene3D" id="3.40.50.460">
    <property type="entry name" value="Phosphofructokinase domain"/>
    <property type="match status" value="1"/>
</dbReference>
<evidence type="ECO:0000256" key="8">
    <source>
        <dbReference type="HAMAP-Rule" id="MF_01978"/>
    </source>
</evidence>
<comment type="cofactor">
    <cofactor evidence="1 8">
        <name>Mg(2+)</name>
        <dbReference type="ChEBI" id="CHEBI:18420"/>
    </cofactor>
</comment>
<accession>A0A7X1B835</accession>
<evidence type="ECO:0000256" key="1">
    <source>
        <dbReference type="ARBA" id="ARBA00001946"/>
    </source>
</evidence>
<feature type="binding site" evidence="8">
    <location>
        <position position="245"/>
    </location>
    <ligand>
        <name>substrate</name>
    </ligand>
</feature>
<keyword evidence="5 8" id="KW-0418">Kinase</keyword>
<dbReference type="NCBIfam" id="NF010675">
    <property type="entry name" value="PRK14072.1"/>
    <property type="match status" value="1"/>
</dbReference>
<keyword evidence="11" id="KW-1185">Reference proteome</keyword>
<dbReference type="PANTHER" id="PTHR45770">
    <property type="entry name" value="ATP-DEPENDENT 6-PHOSPHOFRUCTOKINASE 1"/>
    <property type="match status" value="1"/>
</dbReference>
<dbReference type="GO" id="GO:0047334">
    <property type="term" value="F:diphosphate-fructose-6-phosphate 1-phosphotransferase activity"/>
    <property type="evidence" value="ECO:0007669"/>
    <property type="project" value="UniProtKB-EC"/>
</dbReference>
<dbReference type="EMBL" id="JACHVC010000012">
    <property type="protein sequence ID" value="MBC2607391.1"/>
    <property type="molecule type" value="Genomic_DNA"/>
</dbReference>
<dbReference type="GO" id="GO:0003872">
    <property type="term" value="F:6-phosphofructokinase activity"/>
    <property type="evidence" value="ECO:0007669"/>
    <property type="project" value="UniProtKB-UniRule"/>
</dbReference>
<feature type="domain" description="Phosphofructokinase" evidence="9">
    <location>
        <begin position="8"/>
        <end position="290"/>
    </location>
</feature>
<evidence type="ECO:0000256" key="3">
    <source>
        <dbReference type="ARBA" id="ARBA00022679"/>
    </source>
</evidence>
<comment type="caution">
    <text evidence="8">Lacks conserved residue(s) required for the propagation of feature annotation.</text>
</comment>
<evidence type="ECO:0000313" key="11">
    <source>
        <dbReference type="Proteomes" id="UP000526501"/>
    </source>
</evidence>
<dbReference type="GO" id="GO:0005737">
    <property type="term" value="C:cytoplasm"/>
    <property type="evidence" value="ECO:0007669"/>
    <property type="project" value="UniProtKB-SubCell"/>
</dbReference>
<dbReference type="PRINTS" id="PR00476">
    <property type="entry name" value="PHFRCTKINASE"/>
</dbReference>
<dbReference type="InterPro" id="IPR050929">
    <property type="entry name" value="PFKA"/>
</dbReference>
<dbReference type="UniPathway" id="UPA00109">
    <property type="reaction ID" value="UER00182"/>
</dbReference>
<comment type="subunit">
    <text evidence="8">Homodimer.</text>
</comment>
<protein>
    <recommendedName>
        <fullName evidence="8">Pyrophosphate--fructose 6-phosphate 1-phosphotransferase</fullName>
        <ecNumber evidence="8">2.7.1.90</ecNumber>
    </recommendedName>
    <alternativeName>
        <fullName evidence="8">6-phosphofructokinase, pyrophosphate dependent</fullName>
    </alternativeName>
    <alternativeName>
        <fullName evidence="8">PPi-dependent phosphofructokinase</fullName>
        <shortName evidence="8">PPi-PFK</shortName>
    </alternativeName>
    <alternativeName>
        <fullName evidence="8">Pyrophosphate-dependent 6-phosphofructose-1-kinase</fullName>
    </alternativeName>
</protein>
<organism evidence="10 11">
    <name type="scientific">Pelagicoccus albus</name>
    <dbReference type="NCBI Taxonomy" id="415222"/>
    <lineage>
        <taxon>Bacteria</taxon>
        <taxon>Pseudomonadati</taxon>
        <taxon>Verrucomicrobiota</taxon>
        <taxon>Opitutia</taxon>
        <taxon>Puniceicoccales</taxon>
        <taxon>Pelagicoccaceae</taxon>
        <taxon>Pelagicoccus</taxon>
    </lineage>
</organism>
<evidence type="ECO:0000256" key="2">
    <source>
        <dbReference type="ARBA" id="ARBA00003138"/>
    </source>
</evidence>
<dbReference type="InterPro" id="IPR011404">
    <property type="entry name" value="PPi-PFK"/>
</dbReference>
<comment type="function">
    <text evidence="2 8">Catalyzes the phosphorylation of D-fructose 6-phosphate, the first committing step of glycolysis. Uses inorganic phosphate (PPi) as phosphoryl donor instead of ATP like common ATP-dependent phosphofructokinases (ATP-PFKs), which renders the reaction reversible, and can thus function both in glycolysis and gluconeogenesis. Consistently, PPi-PFK can replace the enzymes of both the forward (ATP-PFK) and reverse (fructose-bisphosphatase (FBPase)) reactions.</text>
</comment>
<evidence type="ECO:0000256" key="6">
    <source>
        <dbReference type="ARBA" id="ARBA00022842"/>
    </source>
</evidence>
<comment type="pathway">
    <text evidence="8">Carbohydrate degradation; glycolysis; D-glyceraldehyde 3-phosphate and glycerone phosphate from D-glucose: step 3/4.</text>
</comment>
<dbReference type="InterPro" id="IPR022953">
    <property type="entry name" value="ATP_PFK"/>
</dbReference>
<dbReference type="GO" id="GO:0046872">
    <property type="term" value="F:metal ion binding"/>
    <property type="evidence" value="ECO:0007669"/>
    <property type="project" value="UniProtKB-KW"/>
</dbReference>
<gene>
    <name evidence="8" type="primary">pfp</name>
    <name evidence="10" type="ORF">H5P27_15165</name>
</gene>
<dbReference type="SUPFAM" id="SSF53784">
    <property type="entry name" value="Phosphofructokinase"/>
    <property type="match status" value="1"/>
</dbReference>
<keyword evidence="8" id="KW-0324">Glycolysis</keyword>